<evidence type="ECO:0000313" key="2">
    <source>
        <dbReference type="Proteomes" id="UP000282800"/>
    </source>
</evidence>
<protein>
    <submittedName>
        <fullName evidence="1">Nuclear transport factor 2 family protein</fullName>
    </submittedName>
</protein>
<reference evidence="1 2" key="1">
    <citation type="submission" date="2019-01" db="EMBL/GenBank/DDBJ databases">
        <title>High-quality draft genome of. Pseudomonas songnenensis str. L103, a full-fledged denitrifier isolated from 100 meters deep aquifer in a heavily nitrogen fertilized agricultural area.</title>
        <authorList>
            <person name="Liu M."/>
            <person name="Liu B."/>
        </authorList>
    </citation>
    <scope>NUCLEOTIDE SEQUENCE [LARGE SCALE GENOMIC DNA]</scope>
    <source>
        <strain evidence="1 2">L103</strain>
    </source>
</reference>
<dbReference type="RefSeq" id="WP_126190599.1">
    <property type="nucleotide sequence ID" value="NZ_RWYU02000010.1"/>
</dbReference>
<dbReference type="EMBL" id="RWYU02000010">
    <property type="protein sequence ID" value="RYJ59980.1"/>
    <property type="molecule type" value="Genomic_DNA"/>
</dbReference>
<proteinExistence type="predicted"/>
<sequence>MTTQLNAESIQRFMKGQVSAWNAHDREAFLDCYRQIAPESLVIEYAGRTDTRDGWFILEEMFDKHNADISLEVVETIYNGNDVAAHHRNCLNNTGLAIESIETYRFSPGKLQVCYFLKPPVTDNLDLTQFRGFASA</sequence>
<accession>A0A482TXA3</accession>
<comment type="caution">
    <text evidence="1">The sequence shown here is derived from an EMBL/GenBank/DDBJ whole genome shotgun (WGS) entry which is preliminary data.</text>
</comment>
<dbReference type="Proteomes" id="UP000282800">
    <property type="component" value="Unassembled WGS sequence"/>
</dbReference>
<evidence type="ECO:0000313" key="1">
    <source>
        <dbReference type="EMBL" id="RYJ59980.1"/>
    </source>
</evidence>
<dbReference type="InterPro" id="IPR032710">
    <property type="entry name" value="NTF2-like_dom_sf"/>
</dbReference>
<organism evidence="1 2">
    <name type="scientific">Pseudomonas songnenensis</name>
    <dbReference type="NCBI Taxonomy" id="1176259"/>
    <lineage>
        <taxon>Bacteria</taxon>
        <taxon>Pseudomonadati</taxon>
        <taxon>Pseudomonadota</taxon>
        <taxon>Gammaproteobacteria</taxon>
        <taxon>Pseudomonadales</taxon>
        <taxon>Pseudomonadaceae</taxon>
        <taxon>Pseudomonas</taxon>
    </lineage>
</organism>
<dbReference type="Gene3D" id="3.10.450.50">
    <property type="match status" value="1"/>
</dbReference>
<name>A0A482TXA3_9PSED</name>
<dbReference type="OrthoDB" id="9797498at2"/>
<gene>
    <name evidence="1" type="ORF">EJA06_021115</name>
</gene>
<dbReference type="AlphaFoldDB" id="A0A482TXA3"/>
<dbReference type="SUPFAM" id="SSF54427">
    <property type="entry name" value="NTF2-like"/>
    <property type="match status" value="1"/>
</dbReference>